<feature type="transmembrane region" description="Helical" evidence="1">
    <location>
        <begin position="78"/>
        <end position="97"/>
    </location>
</feature>
<sequence length="147" mass="15293">MNITSPILASAGRVAELPGDSAASWLKIVGFGTGLFDDSPDGGLGMIISALSGVAAALAVAILLSICFHSGYRSRRDLIKHGLAASAVLVLLAFVISDMRHAALAYLGINSAKPAVEFEIRLPKAALSAVADTPESRDAFVIRYRAL</sequence>
<evidence type="ECO:0000256" key="1">
    <source>
        <dbReference type="SAM" id="Phobius"/>
    </source>
</evidence>
<gene>
    <name evidence="2" type="ORF">SAMN05444171_6846</name>
</gene>
<accession>A0A1M7H3U5</accession>
<name>A0A1M7H3U5_9BRAD</name>
<protein>
    <submittedName>
        <fullName evidence="2">Uncharacterized protein</fullName>
    </submittedName>
</protein>
<keyword evidence="1" id="KW-0472">Membrane</keyword>
<dbReference type="OrthoDB" id="8264735at2"/>
<organism evidence="2 3">
    <name type="scientific">Bradyrhizobium lablabi</name>
    <dbReference type="NCBI Taxonomy" id="722472"/>
    <lineage>
        <taxon>Bacteria</taxon>
        <taxon>Pseudomonadati</taxon>
        <taxon>Pseudomonadota</taxon>
        <taxon>Alphaproteobacteria</taxon>
        <taxon>Hyphomicrobiales</taxon>
        <taxon>Nitrobacteraceae</taxon>
        <taxon>Bradyrhizobium</taxon>
    </lineage>
</organism>
<keyword evidence="1" id="KW-1133">Transmembrane helix</keyword>
<dbReference type="Proteomes" id="UP000183208">
    <property type="component" value="Unassembled WGS sequence"/>
</dbReference>
<feature type="transmembrane region" description="Helical" evidence="1">
    <location>
        <begin position="44"/>
        <end position="66"/>
    </location>
</feature>
<reference evidence="2 3" key="1">
    <citation type="submission" date="2016-10" db="EMBL/GenBank/DDBJ databases">
        <authorList>
            <person name="de Groot N.N."/>
        </authorList>
    </citation>
    <scope>NUCLEOTIDE SEQUENCE [LARGE SCALE GENOMIC DNA]</scope>
    <source>
        <strain evidence="2 3">GAS522</strain>
    </source>
</reference>
<evidence type="ECO:0000313" key="3">
    <source>
        <dbReference type="Proteomes" id="UP000183208"/>
    </source>
</evidence>
<proteinExistence type="predicted"/>
<dbReference type="RefSeq" id="WP_074828351.1">
    <property type="nucleotide sequence ID" value="NZ_FNTI01000001.1"/>
</dbReference>
<keyword evidence="1" id="KW-0812">Transmembrane</keyword>
<dbReference type="AlphaFoldDB" id="A0A1M7H3U5"/>
<evidence type="ECO:0000313" key="2">
    <source>
        <dbReference type="EMBL" id="SEE26734.1"/>
    </source>
</evidence>
<dbReference type="EMBL" id="FNTI01000001">
    <property type="protein sequence ID" value="SEE26734.1"/>
    <property type="molecule type" value="Genomic_DNA"/>
</dbReference>